<keyword evidence="1" id="KW-0521">NADP</keyword>
<dbReference type="InterPro" id="IPR001509">
    <property type="entry name" value="Epimerase_deHydtase"/>
</dbReference>
<evidence type="ECO:0000313" key="4">
    <source>
        <dbReference type="EMBL" id="KAJ7962541.1"/>
    </source>
</evidence>
<dbReference type="Gene3D" id="3.40.50.720">
    <property type="entry name" value="NAD(P)-binding Rossmann-like Domain"/>
    <property type="match status" value="1"/>
</dbReference>
<dbReference type="FunFam" id="3.40.50.720:FF:000645">
    <property type="entry name" value="Anthocyanidin reductase ((2S)-flavan-3-ol-forming)"/>
    <property type="match status" value="1"/>
</dbReference>
<dbReference type="Pfam" id="PF01370">
    <property type="entry name" value="Epimerase"/>
    <property type="match status" value="1"/>
</dbReference>
<dbReference type="KEGG" id="qsa:O6P43_017750"/>
<protein>
    <submittedName>
        <fullName evidence="4">Anthocyanidin reductase-like</fullName>
    </submittedName>
</protein>
<proteinExistence type="predicted"/>
<dbReference type="PANTHER" id="PTHR10366">
    <property type="entry name" value="NAD DEPENDENT EPIMERASE/DEHYDRATASE"/>
    <property type="match status" value="1"/>
</dbReference>
<evidence type="ECO:0000256" key="2">
    <source>
        <dbReference type="ARBA" id="ARBA00023002"/>
    </source>
</evidence>
<dbReference type="SUPFAM" id="SSF51735">
    <property type="entry name" value="NAD(P)-binding Rossmann-fold domains"/>
    <property type="match status" value="1"/>
</dbReference>
<comment type="caution">
    <text evidence="4">The sequence shown here is derived from an EMBL/GenBank/DDBJ whole genome shotgun (WGS) entry which is preliminary data.</text>
</comment>
<accession>A0AAD7LQI5</accession>
<keyword evidence="5" id="KW-1185">Reference proteome</keyword>
<feature type="domain" description="NAD-dependent epimerase/dehydratase" evidence="3">
    <location>
        <begin position="7"/>
        <end position="257"/>
    </location>
</feature>
<dbReference type="AlphaFoldDB" id="A0AAD7LQI5"/>
<reference evidence="4" key="1">
    <citation type="journal article" date="2023" name="Science">
        <title>Elucidation of the pathway for biosynthesis of saponin adjuvants from the soapbark tree.</title>
        <authorList>
            <person name="Reed J."/>
            <person name="Orme A."/>
            <person name="El-Demerdash A."/>
            <person name="Owen C."/>
            <person name="Martin L.B.B."/>
            <person name="Misra R.C."/>
            <person name="Kikuchi S."/>
            <person name="Rejzek M."/>
            <person name="Martin A.C."/>
            <person name="Harkess A."/>
            <person name="Leebens-Mack J."/>
            <person name="Louveau T."/>
            <person name="Stephenson M.J."/>
            <person name="Osbourn A."/>
        </authorList>
    </citation>
    <scope>NUCLEOTIDE SEQUENCE</scope>
    <source>
        <strain evidence="4">S10</strain>
    </source>
</reference>
<evidence type="ECO:0000256" key="1">
    <source>
        <dbReference type="ARBA" id="ARBA00022857"/>
    </source>
</evidence>
<dbReference type="EMBL" id="JARAOO010000007">
    <property type="protein sequence ID" value="KAJ7962541.1"/>
    <property type="molecule type" value="Genomic_DNA"/>
</dbReference>
<gene>
    <name evidence="4" type="ORF">O6P43_017750</name>
</gene>
<keyword evidence="2" id="KW-0560">Oxidoreductase</keyword>
<dbReference type="InterPro" id="IPR036291">
    <property type="entry name" value="NAD(P)-bd_dom_sf"/>
</dbReference>
<dbReference type="PANTHER" id="PTHR10366:SF796">
    <property type="entry name" value="DIHYDROFLAVONOL-4-REDUCTASE-LIKE"/>
    <property type="match status" value="1"/>
</dbReference>
<name>A0AAD7LQI5_QUISA</name>
<evidence type="ECO:0000259" key="3">
    <source>
        <dbReference type="Pfam" id="PF01370"/>
    </source>
</evidence>
<evidence type="ECO:0000313" key="5">
    <source>
        <dbReference type="Proteomes" id="UP001163823"/>
    </source>
</evidence>
<organism evidence="4 5">
    <name type="scientific">Quillaja saponaria</name>
    <name type="common">Soap bark tree</name>
    <dbReference type="NCBI Taxonomy" id="32244"/>
    <lineage>
        <taxon>Eukaryota</taxon>
        <taxon>Viridiplantae</taxon>
        <taxon>Streptophyta</taxon>
        <taxon>Embryophyta</taxon>
        <taxon>Tracheophyta</taxon>
        <taxon>Spermatophyta</taxon>
        <taxon>Magnoliopsida</taxon>
        <taxon>eudicotyledons</taxon>
        <taxon>Gunneridae</taxon>
        <taxon>Pentapetalae</taxon>
        <taxon>rosids</taxon>
        <taxon>fabids</taxon>
        <taxon>Fabales</taxon>
        <taxon>Quillajaceae</taxon>
        <taxon>Quillaja</taxon>
    </lineage>
</organism>
<sequence length="343" mass="37990">MEKHTKVCVTGGSSFLGSWLIKKLLQKGYTVHATLRNLADPVKSGLLKGLPNADTLLRLFEADIYNADEFGRAIQGCHYVIHMATPLQHDPSKGTQFKDTSEAAVAGIKSIVQSCNRSGTVKRLIYTASVVAASPLKEDGTGFKDLADESCWTPLKVPFKYSIDSSTAYVHSKTLSEKEVFTHSSEIEIVSIACGLVGGDTLVSPMPQSMGMLISQPTKNMMSYQMLRFLEELLGKVPFLHIEDVCEAHIFCIEHPSINGIFLCASSYLITSAEIAGHFQENHPDINLRKEFVENSRRTITWGSTKLTDVGFEYKFNAKMILEDTLKYAQKIGEFDPSFKGFN</sequence>
<dbReference type="InterPro" id="IPR050425">
    <property type="entry name" value="NAD(P)_dehydrat-like"/>
</dbReference>
<dbReference type="GO" id="GO:0016616">
    <property type="term" value="F:oxidoreductase activity, acting on the CH-OH group of donors, NAD or NADP as acceptor"/>
    <property type="evidence" value="ECO:0007669"/>
    <property type="project" value="TreeGrafter"/>
</dbReference>
<dbReference type="Proteomes" id="UP001163823">
    <property type="component" value="Chromosome 7"/>
</dbReference>